<dbReference type="EMBL" id="JADOER010000002">
    <property type="protein sequence ID" value="MBT9310854.1"/>
    <property type="molecule type" value="Genomic_DNA"/>
</dbReference>
<dbReference type="Proteomes" id="UP001196661">
    <property type="component" value="Unassembled WGS sequence"/>
</dbReference>
<accession>A0ABS5XZ16</accession>
<evidence type="ECO:0000313" key="2">
    <source>
        <dbReference type="Proteomes" id="UP001196661"/>
    </source>
</evidence>
<comment type="caution">
    <text evidence="1">The sequence shown here is derived from an EMBL/GenBank/DDBJ whole genome shotgun (WGS) entry which is preliminary data.</text>
</comment>
<reference evidence="1 2" key="1">
    <citation type="journal article" date="2021" name="Mar. Drugs">
        <title>Genome Reduction and Secondary Metabolism of the Marine Sponge-Associated Cyanobacterium Leptothoe.</title>
        <authorList>
            <person name="Konstantinou D."/>
            <person name="Popin R.V."/>
            <person name="Fewer D.P."/>
            <person name="Sivonen K."/>
            <person name="Gkelis S."/>
        </authorList>
    </citation>
    <scope>NUCLEOTIDE SEQUENCE [LARGE SCALE GENOMIC DNA]</scope>
    <source>
        <strain evidence="1 2">TAU-MAC 1615</strain>
    </source>
</reference>
<gene>
    <name evidence="1" type="ORF">IXB28_01435</name>
</gene>
<name>A0ABS5XZ16_9CYAN</name>
<dbReference type="RefSeq" id="WP_215616753.1">
    <property type="nucleotide sequence ID" value="NZ_JADOER010000002.1"/>
</dbReference>
<protein>
    <recommendedName>
        <fullName evidence="3">LAGLIDADG homing endonuclease</fullName>
    </recommendedName>
</protein>
<organism evidence="1 2">
    <name type="scientific">Leptothoe kymatousa TAU-MAC 1615</name>
    <dbReference type="NCBI Taxonomy" id="2364775"/>
    <lineage>
        <taxon>Bacteria</taxon>
        <taxon>Bacillati</taxon>
        <taxon>Cyanobacteriota</taxon>
        <taxon>Cyanophyceae</taxon>
        <taxon>Nodosilineales</taxon>
        <taxon>Cymatolegaceae</taxon>
        <taxon>Leptothoe</taxon>
        <taxon>Leptothoe kymatousa</taxon>
    </lineage>
</organism>
<evidence type="ECO:0008006" key="3">
    <source>
        <dbReference type="Google" id="ProtNLM"/>
    </source>
</evidence>
<proteinExistence type="predicted"/>
<evidence type="ECO:0000313" key="1">
    <source>
        <dbReference type="EMBL" id="MBT9310854.1"/>
    </source>
</evidence>
<sequence>MQRLAEDCIFKKSKDPKIALAEKKSKFSIENPKRTEVIVYQVDGCLIKNGERCDYLILIDNQDLQVFVELKGSEIVKAIGQLANSLEQLANKRKDIHKQCFVIATRNRTPKRDPGLTNAQNKFRKKYRKINATLHIEIAKKKEGYRYSISG</sequence>
<keyword evidence="2" id="KW-1185">Reference proteome</keyword>